<dbReference type="Pfam" id="PF01610">
    <property type="entry name" value="DDE_Tnp_ISL3"/>
    <property type="match status" value="1"/>
</dbReference>
<sequence length="248" mass="27768">MSKHNLPLTPPGLLIRQVVPSADTVMITTAPKAPEACCPVCGHASHRVHSRYFRTLADLPWQRRTVLIRIQARRFRCPVAECPRRIFTERRPAIATGPWSRRTGRLGEIQRHLGLAMSGRAGAYLAERLVMPAGGDTLLRLVRRIEPEEPAVVRVAGIDDWARRRGHRYGTMVVDLERRKVVDLLPDREADTDAWWMAEHPEIEVISRDRSAAYADAARHGAHQACDAARTNDPASEKGHSPQTIAPL</sequence>
<reference evidence="4 5" key="1">
    <citation type="submission" date="2019-07" db="EMBL/GenBank/DDBJ databases">
        <title>Whole genome shotgun sequence of Skermanella aerolata NBRC 106429.</title>
        <authorList>
            <person name="Hosoyama A."/>
            <person name="Uohara A."/>
            <person name="Ohji S."/>
            <person name="Ichikawa N."/>
        </authorList>
    </citation>
    <scope>NUCLEOTIDE SEQUENCE [LARGE SCALE GENOMIC DNA]</scope>
    <source>
        <strain evidence="4 5">NBRC 106429</strain>
    </source>
</reference>
<name>A0A512E4Q2_9PROT</name>
<gene>
    <name evidence="4" type="ORF">SAE02_78630</name>
</gene>
<evidence type="ECO:0000259" key="3">
    <source>
        <dbReference type="Pfam" id="PF14690"/>
    </source>
</evidence>
<dbReference type="InterPro" id="IPR002560">
    <property type="entry name" value="Transposase_DDE"/>
</dbReference>
<feature type="domain" description="Transposase IS204/IS1001/IS1096/IS1165 zinc-finger" evidence="3">
    <location>
        <begin position="35"/>
        <end position="78"/>
    </location>
</feature>
<dbReference type="EMBL" id="BJYZ01000146">
    <property type="protein sequence ID" value="GEO43715.1"/>
    <property type="molecule type" value="Genomic_DNA"/>
</dbReference>
<dbReference type="PANTHER" id="PTHR33498:SF1">
    <property type="entry name" value="TRANSPOSASE FOR INSERTION SEQUENCE ELEMENT IS1557"/>
    <property type="match status" value="1"/>
</dbReference>
<feature type="region of interest" description="Disordered" evidence="1">
    <location>
        <begin position="223"/>
        <end position="248"/>
    </location>
</feature>
<dbReference type="PANTHER" id="PTHR33498">
    <property type="entry name" value="TRANSPOSASE FOR INSERTION SEQUENCE ELEMENT IS1557"/>
    <property type="match status" value="1"/>
</dbReference>
<evidence type="ECO:0000313" key="4">
    <source>
        <dbReference type="EMBL" id="GEO43715.1"/>
    </source>
</evidence>
<dbReference type="Pfam" id="PF14690">
    <property type="entry name" value="Zn_ribbon_ISL3"/>
    <property type="match status" value="1"/>
</dbReference>
<dbReference type="NCBIfam" id="NF033550">
    <property type="entry name" value="transpos_ISL3"/>
    <property type="match status" value="1"/>
</dbReference>
<organism evidence="4 5">
    <name type="scientific">Skermanella aerolata</name>
    <dbReference type="NCBI Taxonomy" id="393310"/>
    <lineage>
        <taxon>Bacteria</taxon>
        <taxon>Pseudomonadati</taxon>
        <taxon>Pseudomonadota</taxon>
        <taxon>Alphaproteobacteria</taxon>
        <taxon>Rhodospirillales</taxon>
        <taxon>Azospirillaceae</taxon>
        <taxon>Skermanella</taxon>
    </lineage>
</organism>
<dbReference type="InterPro" id="IPR047951">
    <property type="entry name" value="Transpos_ISL3"/>
</dbReference>
<feature type="domain" description="Transposase IS204/IS1001/IS1096/IS1165 DDE" evidence="2">
    <location>
        <begin position="157"/>
        <end position="224"/>
    </location>
</feature>
<evidence type="ECO:0000313" key="5">
    <source>
        <dbReference type="Proteomes" id="UP000321523"/>
    </source>
</evidence>
<evidence type="ECO:0008006" key="6">
    <source>
        <dbReference type="Google" id="ProtNLM"/>
    </source>
</evidence>
<dbReference type="AlphaFoldDB" id="A0A512E4Q2"/>
<evidence type="ECO:0000259" key="2">
    <source>
        <dbReference type="Pfam" id="PF01610"/>
    </source>
</evidence>
<comment type="caution">
    <text evidence="4">The sequence shown here is derived from an EMBL/GenBank/DDBJ whole genome shotgun (WGS) entry which is preliminary data.</text>
</comment>
<protein>
    <recommendedName>
        <fullName evidence="6">ISL3 family transposase</fullName>
    </recommendedName>
</protein>
<evidence type="ECO:0000256" key="1">
    <source>
        <dbReference type="SAM" id="MobiDB-lite"/>
    </source>
</evidence>
<dbReference type="InterPro" id="IPR029261">
    <property type="entry name" value="Transposase_Znf"/>
</dbReference>
<accession>A0A512E4Q2</accession>
<proteinExistence type="predicted"/>
<dbReference type="Proteomes" id="UP000321523">
    <property type="component" value="Unassembled WGS sequence"/>
</dbReference>
<keyword evidence="5" id="KW-1185">Reference proteome</keyword>